<name>A0A8H7PL97_9FUNG</name>
<dbReference type="EMBL" id="JAEPRA010000014">
    <property type="protein sequence ID" value="KAG2176073.1"/>
    <property type="molecule type" value="Genomic_DNA"/>
</dbReference>
<dbReference type="Proteomes" id="UP000612746">
    <property type="component" value="Unassembled WGS sequence"/>
</dbReference>
<reference evidence="2" key="1">
    <citation type="submission" date="2020-12" db="EMBL/GenBank/DDBJ databases">
        <title>Metabolic potential, ecology and presence of endohyphal bacteria is reflected in genomic diversity of Mucoromycotina.</title>
        <authorList>
            <person name="Muszewska A."/>
            <person name="Okrasinska A."/>
            <person name="Steczkiewicz K."/>
            <person name="Drgas O."/>
            <person name="Orlowska M."/>
            <person name="Perlinska-Lenart U."/>
            <person name="Aleksandrzak-Piekarczyk T."/>
            <person name="Szatraj K."/>
            <person name="Zielenkiewicz U."/>
            <person name="Pilsyk S."/>
            <person name="Malc E."/>
            <person name="Mieczkowski P."/>
            <person name="Kruszewska J.S."/>
            <person name="Biernat P."/>
            <person name="Pawlowska J."/>
        </authorList>
    </citation>
    <scope>NUCLEOTIDE SEQUENCE</scope>
    <source>
        <strain evidence="2">WA0000051536</strain>
    </source>
</reference>
<feature type="region of interest" description="Disordered" evidence="1">
    <location>
        <begin position="798"/>
        <end position="821"/>
    </location>
</feature>
<evidence type="ECO:0000313" key="3">
    <source>
        <dbReference type="Proteomes" id="UP000612746"/>
    </source>
</evidence>
<dbReference type="OrthoDB" id="2401006at2759"/>
<keyword evidence="3" id="KW-1185">Reference proteome</keyword>
<dbReference type="AlphaFoldDB" id="A0A8H7PL97"/>
<gene>
    <name evidence="2" type="ORF">INT44_000552</name>
</gene>
<evidence type="ECO:0000313" key="2">
    <source>
        <dbReference type="EMBL" id="KAG2176073.1"/>
    </source>
</evidence>
<evidence type="ECO:0000256" key="1">
    <source>
        <dbReference type="SAM" id="MobiDB-lite"/>
    </source>
</evidence>
<protein>
    <submittedName>
        <fullName evidence="2">Uncharacterized protein</fullName>
    </submittedName>
</protein>
<feature type="compositionally biased region" description="Basic and acidic residues" evidence="1">
    <location>
        <begin position="798"/>
        <end position="808"/>
    </location>
</feature>
<sequence length="821" mass="93263">MTRHIIQAYFQVYANWFALNSTFINHGFQLLSRYLNLDTSNNVHLHFLPDASHRMDMPNCVNLVYIKIWCDDLVASASPLTMALPQGTRVYIGQTANPRAREYSLQPYISTLGPPAIHLCVAHDLSQYHRDALECALIAWFTLFLGMGVLNRSPYGNYFYRGVNPNVTVDEISSSDYRAVASFHNWRLTIVVGTAPPASVALAAAYQDRRERQPLMNWDAFRSTGLGMLRNNLDQDPLPPFIDHYPDVICQDIDDWYPDFDQETVNNADRNLKQSMTEHSKPIALMLGARPTRLVDGSQRNNFVIDRCGQLNFSRLMSDRLIAMLWMPHPCYFRHFRIKDRMCGVELYTLASKAIYAIEEKVLSLRDRPNDEPVEFGFTDMEVEVLQSWWDSHPLCGKIKQLRRKIALIPTSYQAAWTGILPVVDTGLFDSVPAGVWSTLQTTYVDMDALTFPTETVISEDRNQDSFIMTTDSLVLSGRQVQSDELATVSIQGTIRYDTRILRMATREDPNFAILSADNQVQIVRRVIGQYARILNVSFKNKRIAEGHFHPLPDEPEDDQIARSRLEYYDQVSHTVQEGQFLSTCTLCNFHLPARAYTRNLSILVSSGCHCARTRFIEGCHFIQGKISLGTFPNNNVFVHYILTLPVPIVINHRQLVASVIDFLENQGLSYFGSQSQPIIDRFGAAFESCKAYQRQEKEHKTLSTAFSRMLIELFKKLKDVPGLSTIGPRFVNRAPRPTERAAFGSALPNNFTLFSFGALTVGSLDEPTNAQMQALEDMTFCNYQSCLTELAESRIAERGSTAGREEQDATVLPPVKRRRH</sequence>
<accession>A0A8H7PL97</accession>
<organism evidence="2 3">
    <name type="scientific">Umbelopsis vinacea</name>
    <dbReference type="NCBI Taxonomy" id="44442"/>
    <lineage>
        <taxon>Eukaryota</taxon>
        <taxon>Fungi</taxon>
        <taxon>Fungi incertae sedis</taxon>
        <taxon>Mucoromycota</taxon>
        <taxon>Mucoromycotina</taxon>
        <taxon>Umbelopsidomycetes</taxon>
        <taxon>Umbelopsidales</taxon>
        <taxon>Umbelopsidaceae</taxon>
        <taxon>Umbelopsis</taxon>
    </lineage>
</organism>
<proteinExistence type="predicted"/>
<comment type="caution">
    <text evidence="2">The sequence shown here is derived from an EMBL/GenBank/DDBJ whole genome shotgun (WGS) entry which is preliminary data.</text>
</comment>